<feature type="disulfide bond" description="Redox-active" evidence="6">
    <location>
        <begin position="266"/>
        <end position="269"/>
    </location>
</feature>
<dbReference type="PIRSF" id="PIRSF005261">
    <property type="entry name" value="Heat_shock_Hsp33"/>
    <property type="match status" value="1"/>
</dbReference>
<evidence type="ECO:0000256" key="3">
    <source>
        <dbReference type="ARBA" id="ARBA00023157"/>
    </source>
</evidence>
<gene>
    <name evidence="6 7" type="primary">hslO</name>
    <name evidence="7" type="ORF">O6P33_03250</name>
</gene>
<dbReference type="InterPro" id="IPR016153">
    <property type="entry name" value="Heat_shock_Hsp33_N"/>
</dbReference>
<reference evidence="7 8" key="1">
    <citation type="submission" date="2022-12" db="EMBL/GenBank/DDBJ databases">
        <title>Coexistence and Characterization of a Novel Tigecycline Resistance gene tet(X) variant and blaNDM-1 in a Pseudomonas caeni Isolate of Chicken Origin.</title>
        <authorList>
            <person name="Lu X."/>
            <person name="Zhang L."/>
            <person name="Li R."/>
            <person name="Wang Z."/>
        </authorList>
    </citation>
    <scope>NUCLEOTIDE SEQUENCE [LARGE SCALE GENOMIC DNA]</scope>
    <source>
        <strain evidence="7 8">CE14</strain>
    </source>
</reference>
<evidence type="ECO:0000256" key="5">
    <source>
        <dbReference type="ARBA" id="ARBA00023284"/>
    </source>
</evidence>
<dbReference type="CDD" id="cd00498">
    <property type="entry name" value="Hsp33"/>
    <property type="match status" value="1"/>
</dbReference>
<keyword evidence="4 6" id="KW-0143">Chaperone</keyword>
<dbReference type="GO" id="GO:0044183">
    <property type="term" value="F:protein folding chaperone"/>
    <property type="evidence" value="ECO:0007669"/>
    <property type="project" value="TreeGrafter"/>
</dbReference>
<keyword evidence="8" id="KW-1185">Reference proteome</keyword>
<dbReference type="Gene3D" id="3.55.30.10">
    <property type="entry name" value="Hsp33 domain"/>
    <property type="match status" value="1"/>
</dbReference>
<evidence type="ECO:0000256" key="6">
    <source>
        <dbReference type="HAMAP-Rule" id="MF_00117"/>
    </source>
</evidence>
<accession>A0AAE9VPC7</accession>
<dbReference type="Pfam" id="PF01430">
    <property type="entry name" value="HSP33"/>
    <property type="match status" value="1"/>
</dbReference>
<evidence type="ECO:0000313" key="8">
    <source>
        <dbReference type="Proteomes" id="UP001212189"/>
    </source>
</evidence>
<dbReference type="RefSeq" id="WP_269818818.1">
    <property type="nucleotide sequence ID" value="NZ_CP114976.1"/>
</dbReference>
<dbReference type="AlphaFoldDB" id="A0AAE9VPC7"/>
<keyword evidence="2 6" id="KW-0862">Zinc</keyword>
<dbReference type="GO" id="GO:0042026">
    <property type="term" value="P:protein refolding"/>
    <property type="evidence" value="ECO:0007669"/>
    <property type="project" value="TreeGrafter"/>
</dbReference>
<proteinExistence type="inferred from homology"/>
<organism evidence="7 8">
    <name type="scientific">Denitrificimonas caeni</name>
    <dbReference type="NCBI Taxonomy" id="521720"/>
    <lineage>
        <taxon>Bacteria</taxon>
        <taxon>Pseudomonadati</taxon>
        <taxon>Pseudomonadota</taxon>
        <taxon>Gammaproteobacteria</taxon>
        <taxon>Pseudomonadales</taxon>
        <taxon>Pseudomonadaceae</taxon>
        <taxon>Denitrificimonas</taxon>
    </lineage>
</organism>
<evidence type="ECO:0000256" key="1">
    <source>
        <dbReference type="ARBA" id="ARBA00022490"/>
    </source>
</evidence>
<keyword evidence="5 6" id="KW-0676">Redox-active center</keyword>
<dbReference type="InterPro" id="IPR000397">
    <property type="entry name" value="Heat_shock_Hsp33"/>
</dbReference>
<dbReference type="Gene3D" id="1.10.287.480">
    <property type="entry name" value="helix hairpin bin"/>
    <property type="match status" value="1"/>
</dbReference>
<evidence type="ECO:0000256" key="4">
    <source>
        <dbReference type="ARBA" id="ARBA00023186"/>
    </source>
</evidence>
<dbReference type="InterPro" id="IPR023212">
    <property type="entry name" value="Hsp33_helix_hairpin_bin_dom_sf"/>
</dbReference>
<dbReference type="PANTHER" id="PTHR30111">
    <property type="entry name" value="33 KDA CHAPERONIN"/>
    <property type="match status" value="1"/>
</dbReference>
<name>A0AAE9VPC7_9GAMM</name>
<feature type="disulfide bond" description="Redox-active" evidence="6">
    <location>
        <begin position="232"/>
        <end position="234"/>
    </location>
</feature>
<dbReference type="HAMAP" id="MF_00117">
    <property type="entry name" value="HslO"/>
    <property type="match status" value="1"/>
</dbReference>
<dbReference type="PANTHER" id="PTHR30111:SF1">
    <property type="entry name" value="33 KDA CHAPERONIN"/>
    <property type="match status" value="1"/>
</dbReference>
<sequence>MAEFDFTQRFIFENTDVRGELASLEESYAHVLAKHAYPEPVAALLGELMSAAALLVNTLKFDGLLILQARSKGAVPLLMVECSSEHEMRAIARYEAEHISSGATLSELMPDGVLALTVDPSEGQRYQGLVALDGADLAECFTNYFVNSAQLPTRFWLYADGQRARGLLLQQLPADRITDSEEREASWQHVIALASTLSAEELLGLDNETILHRLYHEEELRLFAGTELKFQCSCTRERSAQALISLGLADAQLLLAEKAGTIEIDCQFCNERYLFNNDDVTQMFAEQDAPDASSTVH</sequence>
<comment type="PTM">
    <text evidence="6">Under oxidizing conditions two disulfide bonds are formed involving the reactive cysteines. Under reducing conditions zinc is bound to the reactive cysteines and the protein is inactive.</text>
</comment>
<dbReference type="GO" id="GO:0005737">
    <property type="term" value="C:cytoplasm"/>
    <property type="evidence" value="ECO:0007669"/>
    <property type="project" value="UniProtKB-SubCell"/>
</dbReference>
<protein>
    <recommendedName>
        <fullName evidence="6">33 kDa chaperonin</fullName>
    </recommendedName>
    <alternativeName>
        <fullName evidence="6">Heat shock protein 33 homolog</fullName>
        <shortName evidence="6">HSP33</shortName>
    </alternativeName>
</protein>
<dbReference type="KEGG" id="dce:O6P33_03250"/>
<comment type="function">
    <text evidence="6">Redox regulated molecular chaperone. Protects both thermally unfolding and oxidatively damaged proteins from irreversible aggregation. Plays an important role in the bacterial defense system toward oxidative stress.</text>
</comment>
<dbReference type="InterPro" id="IPR016154">
    <property type="entry name" value="Heat_shock_Hsp33_C"/>
</dbReference>
<dbReference type="SUPFAM" id="SSF118352">
    <property type="entry name" value="HSP33 redox switch-like"/>
    <property type="match status" value="1"/>
</dbReference>
<dbReference type="Proteomes" id="UP001212189">
    <property type="component" value="Chromosome"/>
</dbReference>
<dbReference type="Gene3D" id="3.90.1280.10">
    <property type="entry name" value="HSP33 redox switch-like"/>
    <property type="match status" value="1"/>
</dbReference>
<comment type="subcellular location">
    <subcellularLocation>
        <location evidence="6">Cytoplasm</location>
    </subcellularLocation>
</comment>
<comment type="similarity">
    <text evidence="6">Belongs to the HSP33 family.</text>
</comment>
<dbReference type="EMBL" id="CP114976">
    <property type="protein sequence ID" value="WBE25875.1"/>
    <property type="molecule type" value="Genomic_DNA"/>
</dbReference>
<keyword evidence="1 6" id="KW-0963">Cytoplasm</keyword>
<dbReference type="SUPFAM" id="SSF64397">
    <property type="entry name" value="Hsp33 domain"/>
    <property type="match status" value="1"/>
</dbReference>
<dbReference type="GO" id="GO:0051082">
    <property type="term" value="F:unfolded protein binding"/>
    <property type="evidence" value="ECO:0007669"/>
    <property type="project" value="UniProtKB-UniRule"/>
</dbReference>
<dbReference type="NCBIfam" id="NF001033">
    <property type="entry name" value="PRK00114.1"/>
    <property type="match status" value="1"/>
</dbReference>
<evidence type="ECO:0000313" key="7">
    <source>
        <dbReference type="EMBL" id="WBE25875.1"/>
    </source>
</evidence>
<keyword evidence="3 6" id="KW-1015">Disulfide bond</keyword>
<evidence type="ECO:0000256" key="2">
    <source>
        <dbReference type="ARBA" id="ARBA00022833"/>
    </source>
</evidence>